<keyword evidence="2" id="KW-1133">Transmembrane helix</keyword>
<reference evidence="4" key="1">
    <citation type="submission" date="2025-08" db="UniProtKB">
        <authorList>
            <consortium name="RefSeq"/>
        </authorList>
    </citation>
    <scope>IDENTIFICATION</scope>
</reference>
<protein>
    <submittedName>
        <fullName evidence="4">Transcription factor mef2A</fullName>
    </submittedName>
</protein>
<accession>A0ABM0JFD8</accession>
<dbReference type="RefSeq" id="XP_005092431.2">
    <property type="nucleotide sequence ID" value="XM_005092374.3"/>
</dbReference>
<keyword evidence="2" id="KW-0812">Transmembrane</keyword>
<feature type="compositionally biased region" description="Basic residues" evidence="1">
    <location>
        <begin position="326"/>
        <end position="344"/>
    </location>
</feature>
<feature type="compositionally biased region" description="Basic and acidic residues" evidence="1">
    <location>
        <begin position="583"/>
        <end position="601"/>
    </location>
</feature>
<proteinExistence type="predicted"/>
<keyword evidence="3" id="KW-1185">Reference proteome</keyword>
<feature type="compositionally biased region" description="Polar residues" evidence="1">
    <location>
        <begin position="569"/>
        <end position="578"/>
    </location>
</feature>
<feature type="compositionally biased region" description="Basic and acidic residues" evidence="1">
    <location>
        <begin position="370"/>
        <end position="382"/>
    </location>
</feature>
<sequence>MSVRVRITSDNDMSEDDRGDVMSSAASSQLPPPPVQNPENDDAVPEAFTEPPMEQRRWFGRKKKVQTDEKTALLPVSTSMNKSKTSSEYLKLIMDYIQRTCLNKAILKARMKSFLSKIDMASLQSPRTQCCCCAVGVFAAMFGIFMLSAGICIVLNVTFMEVDTSGLPPELHNDDGKKVVGIILICVAIAALGLSASVSVVYFVICNRKDDNRQGSQQRQQQQGGQQNSIAPHHRHHHHHHHHHHHNGSAGSLTAVGGGSRSHRQRPGSRDSIKSGDQGSVRSLNGRRISTPDRASGSMGTHASAAAFIAPNVSRGMPSTSGYRSSSHHHHSHRKHHKKQRRLRPSQLRFELPTHTEEDLESARSVPDLKQNERDRRGDPDATRVAQSTFYVEHGEQEAAESDSHHSGDMSMNVASPQHKKTMPSIVGDRSLALTPMSTVSSGYEGYNDVSETALIEGVENESYERSAADRDAEDDPGSSDSPPDETSITSLPPSISRENADTSGEDVLNTTTSSTPPPPDRPLTAFEEDTQRKRQQQQQQQQQHHHTVLKVQPPEGGDVDSPRLSHVTIDSESSESPLTPLRLDDSDHLATAQERSDYHHHQQQQQQQQQHDHHHQQQQQQQQQQEYDHHQQQQQQQEYDHHHQHQQHDQQRPLHFQPSRGPMSDNNVMQPRGLDQEAEDDLTELPSRPGQLNGVDPRDREDGKEQDVRSESRSSFNSAFSFDGDDPDVSDRERMREKMRDLLD</sequence>
<dbReference type="Proteomes" id="UP000694888">
    <property type="component" value="Unplaced"/>
</dbReference>
<dbReference type="PANTHER" id="PTHR13270">
    <property type="entry name" value="PROTEIN C20ORF116-RELATED"/>
    <property type="match status" value="1"/>
</dbReference>
<keyword evidence="2" id="KW-0472">Membrane</keyword>
<feature type="compositionally biased region" description="Polar residues" evidence="1">
    <location>
        <begin position="487"/>
        <end position="498"/>
    </location>
</feature>
<evidence type="ECO:0000256" key="1">
    <source>
        <dbReference type="SAM" id="MobiDB-lite"/>
    </source>
</evidence>
<evidence type="ECO:0000313" key="3">
    <source>
        <dbReference type="Proteomes" id="UP000694888"/>
    </source>
</evidence>
<evidence type="ECO:0000313" key="4">
    <source>
        <dbReference type="RefSeq" id="XP_005092431.2"/>
    </source>
</evidence>
<dbReference type="GeneID" id="101853527"/>
<feature type="region of interest" description="Disordered" evidence="1">
    <location>
        <begin position="453"/>
        <end position="745"/>
    </location>
</feature>
<gene>
    <name evidence="4" type="primary">LOC101853527</name>
</gene>
<feature type="transmembrane region" description="Helical" evidence="2">
    <location>
        <begin position="130"/>
        <end position="159"/>
    </location>
</feature>
<feature type="compositionally biased region" description="Basic residues" evidence="1">
    <location>
        <begin position="232"/>
        <end position="247"/>
    </location>
</feature>
<evidence type="ECO:0000256" key="2">
    <source>
        <dbReference type="SAM" id="Phobius"/>
    </source>
</evidence>
<feature type="region of interest" description="Disordered" evidence="1">
    <location>
        <begin position="1"/>
        <end position="49"/>
    </location>
</feature>
<feature type="compositionally biased region" description="Low complexity" evidence="1">
    <location>
        <begin position="714"/>
        <end position="723"/>
    </location>
</feature>
<feature type="compositionally biased region" description="Basic and acidic residues" evidence="1">
    <location>
        <begin position="697"/>
        <end position="713"/>
    </location>
</feature>
<feature type="compositionally biased region" description="Basic and acidic residues" evidence="1">
    <location>
        <begin position="730"/>
        <end position="745"/>
    </location>
</feature>
<organism evidence="3 4">
    <name type="scientific">Aplysia californica</name>
    <name type="common">California sea hare</name>
    <dbReference type="NCBI Taxonomy" id="6500"/>
    <lineage>
        <taxon>Eukaryota</taxon>
        <taxon>Metazoa</taxon>
        <taxon>Spiralia</taxon>
        <taxon>Lophotrochozoa</taxon>
        <taxon>Mollusca</taxon>
        <taxon>Gastropoda</taxon>
        <taxon>Heterobranchia</taxon>
        <taxon>Euthyneura</taxon>
        <taxon>Tectipleura</taxon>
        <taxon>Aplysiida</taxon>
        <taxon>Aplysioidea</taxon>
        <taxon>Aplysiidae</taxon>
        <taxon>Aplysia</taxon>
    </lineage>
</organism>
<feature type="region of interest" description="Disordered" evidence="1">
    <location>
        <begin position="212"/>
        <end position="422"/>
    </location>
</feature>
<feature type="compositionally biased region" description="Basic and acidic residues" evidence="1">
    <location>
        <begin position="393"/>
        <end position="408"/>
    </location>
</feature>
<feature type="compositionally biased region" description="Low complexity" evidence="1">
    <location>
        <begin position="214"/>
        <end position="229"/>
    </location>
</feature>
<name>A0ABM0JFD8_APLCA</name>
<feature type="transmembrane region" description="Helical" evidence="2">
    <location>
        <begin position="179"/>
        <end position="205"/>
    </location>
</feature>
<feature type="compositionally biased region" description="Basic and acidic residues" evidence="1">
    <location>
        <begin position="639"/>
        <end position="653"/>
    </location>
</feature>